<sequence length="55" mass="5720">MADKSAPAAPAVELVVIHPFADYQRGDHIKDAQAVADILAGECAGYVNKIAPTAE</sequence>
<evidence type="ECO:0000313" key="1">
    <source>
        <dbReference type="EMBL" id="MBA4710545.1"/>
    </source>
</evidence>
<comment type="caution">
    <text evidence="1">The sequence shown here is derived from an EMBL/GenBank/DDBJ whole genome shotgun (WGS) entry which is preliminary data.</text>
</comment>
<name>A0A838YHL1_9NEIS</name>
<gene>
    <name evidence="1" type="ORF">H2Z84_19395</name>
</gene>
<reference evidence="1 2" key="1">
    <citation type="submission" date="2020-07" db="EMBL/GenBank/DDBJ databases">
        <title>Draft genome sequence of violacein-producing bacteria and related species.</title>
        <authorList>
            <person name="Wilson H.S."/>
            <person name="De Leon M.E."/>
        </authorList>
    </citation>
    <scope>NUCLEOTIDE SEQUENCE [LARGE SCALE GENOMIC DNA]</scope>
    <source>
        <strain evidence="1 2">HSC-21Su07</strain>
    </source>
</reference>
<evidence type="ECO:0000313" key="2">
    <source>
        <dbReference type="Proteomes" id="UP000545606"/>
    </source>
</evidence>
<dbReference type="RefSeq" id="WP_181837415.1">
    <property type="nucleotide sequence ID" value="NZ_JACERN010000042.1"/>
</dbReference>
<protein>
    <submittedName>
        <fullName evidence="1">Uncharacterized protein</fullName>
    </submittedName>
</protein>
<dbReference type="AlphaFoldDB" id="A0A838YHL1"/>
<organism evidence="1 2">
    <name type="scientific">Aquitalea aquatica</name>
    <dbReference type="NCBI Taxonomy" id="3044273"/>
    <lineage>
        <taxon>Bacteria</taxon>
        <taxon>Pseudomonadati</taxon>
        <taxon>Pseudomonadota</taxon>
        <taxon>Betaproteobacteria</taxon>
        <taxon>Neisseriales</taxon>
        <taxon>Chromobacteriaceae</taxon>
        <taxon>Aquitalea</taxon>
    </lineage>
</organism>
<proteinExistence type="predicted"/>
<dbReference type="Proteomes" id="UP000545606">
    <property type="component" value="Unassembled WGS sequence"/>
</dbReference>
<accession>A0A838YHL1</accession>
<dbReference type="EMBL" id="JACERN010000042">
    <property type="protein sequence ID" value="MBA4710545.1"/>
    <property type="molecule type" value="Genomic_DNA"/>
</dbReference>
<keyword evidence="2" id="KW-1185">Reference proteome</keyword>